<dbReference type="AlphaFoldDB" id="A0A428P448"/>
<dbReference type="OrthoDB" id="4502040at2759"/>
<accession>A0A428P448</accession>
<feature type="region of interest" description="Disordered" evidence="1">
    <location>
        <begin position="72"/>
        <end position="109"/>
    </location>
</feature>
<name>A0A428P448_9HYPO</name>
<dbReference type="STRING" id="1325734.A0A428P448"/>
<dbReference type="Proteomes" id="UP000288168">
    <property type="component" value="Unassembled WGS sequence"/>
</dbReference>
<organism evidence="2 3">
    <name type="scientific">Fusarium duplospermum</name>
    <dbReference type="NCBI Taxonomy" id="1325734"/>
    <lineage>
        <taxon>Eukaryota</taxon>
        <taxon>Fungi</taxon>
        <taxon>Dikarya</taxon>
        <taxon>Ascomycota</taxon>
        <taxon>Pezizomycotina</taxon>
        <taxon>Sordariomycetes</taxon>
        <taxon>Hypocreomycetidae</taxon>
        <taxon>Hypocreales</taxon>
        <taxon>Nectriaceae</taxon>
        <taxon>Fusarium</taxon>
        <taxon>Fusarium solani species complex</taxon>
    </lineage>
</organism>
<proteinExistence type="predicted"/>
<sequence>MLTTPTNTRSAAMVPSVAVRTADGSISRALLVKTLPTPFNSLLMRHSPSLSEHSAQDPDGFVTETIEPIINKDPETSSAYRGVDQDSRVPPSRTLNSFDEDGDRVNNSTPAGTGRFAGLVLAFEQELDQHVASLPENYIMNSRNLYSRLYLPSRTTFVMLHVCILTNEERSEQLRHCASILEKPAEVYPTTRLAMEDILQLHSRLAQNQSLEEVPFSTSYNLADEISRLQFPAEDPDLRQNPRTPKLNTPASSLFYGAAAINLLIIPKQLKVGATNVSSAIQTIPEDSPVVKRGKEVVGTTWDLTNGSLFILALLNYRWAKTGGPGSLEEKLMIVASALSGWYVGVQYFKIGMYIPLSVLWVAPVDSLVAWLC</sequence>
<comment type="caution">
    <text evidence="2">The sequence shown here is derived from an EMBL/GenBank/DDBJ whole genome shotgun (WGS) entry which is preliminary data.</text>
</comment>
<evidence type="ECO:0000256" key="1">
    <source>
        <dbReference type="SAM" id="MobiDB-lite"/>
    </source>
</evidence>
<reference evidence="2 3" key="1">
    <citation type="submission" date="2017-06" db="EMBL/GenBank/DDBJ databases">
        <title>Comparative genomic analysis of Ambrosia Fusariam Clade fungi.</title>
        <authorList>
            <person name="Stajich J.E."/>
            <person name="Carrillo J."/>
            <person name="Kijimoto T."/>
            <person name="Eskalen A."/>
            <person name="O'Donnell K."/>
            <person name="Kasson M."/>
        </authorList>
    </citation>
    <scope>NUCLEOTIDE SEQUENCE [LARGE SCALE GENOMIC DNA]</scope>
    <source>
        <strain evidence="2 3">NRRL62584</strain>
    </source>
</reference>
<evidence type="ECO:0000313" key="3">
    <source>
        <dbReference type="Proteomes" id="UP000288168"/>
    </source>
</evidence>
<keyword evidence="3" id="KW-1185">Reference proteome</keyword>
<protein>
    <submittedName>
        <fullName evidence="2">Uncharacterized protein</fullName>
    </submittedName>
</protein>
<dbReference type="EMBL" id="NKCI01000210">
    <property type="protein sequence ID" value="RSL47776.1"/>
    <property type="molecule type" value="Genomic_DNA"/>
</dbReference>
<gene>
    <name evidence="2" type="ORF">CEP54_013237</name>
</gene>
<evidence type="ECO:0000313" key="2">
    <source>
        <dbReference type="EMBL" id="RSL47776.1"/>
    </source>
</evidence>